<feature type="transmembrane region" description="Helical" evidence="1">
    <location>
        <begin position="370"/>
        <end position="390"/>
    </location>
</feature>
<dbReference type="Proteomes" id="UP000315289">
    <property type="component" value="Unassembled WGS sequence"/>
</dbReference>
<gene>
    <name evidence="2" type="ORF">NARC_160033</name>
</gene>
<dbReference type="AlphaFoldDB" id="A0A557SRT6"/>
<protein>
    <submittedName>
        <fullName evidence="2">Uncharacterized protein</fullName>
    </submittedName>
</protein>
<feature type="transmembrane region" description="Helical" evidence="1">
    <location>
        <begin position="12"/>
        <end position="32"/>
    </location>
</feature>
<keyword evidence="1" id="KW-0812">Transmembrane</keyword>
<dbReference type="OrthoDB" id="10517at2157"/>
<sequence>MSKKIITINLSVIVFSLFFFAWILSGTLVYQVTYASSSPSFEIQEMINENREWFQTYGNSDLNLKNNYTDILAVNYFSDGETLKATLWLNAGINNYTNFSFKNPLNKINYGMLIDADSNTETGYRGADYDFYVELSGGNLSAYLYLLSSTGGYRLLDSKIDFTEPLDDSGAFLGSVDFDLDLSSINNPSNYNLLFYSAESFQFNEVRQFTSWVNIPPPTLQITTSPGEVSIRQGESLMVPARIKSTTGFSNDVVNITLSGDNNLDYAIASGFNSSELIVNVERIQPPLFEIEIPKETPLGIYSIPLVVTIREPSEAVITKPISVESLGGKVDPEFEIAKEYPTVGYLTKPINLTVTVIAPMSTNDQFKEFWGTYGSFIGIFAGGFIGAFAKDLFDRRRKKEN</sequence>
<proteinExistence type="predicted"/>
<evidence type="ECO:0000313" key="3">
    <source>
        <dbReference type="Proteomes" id="UP000315289"/>
    </source>
</evidence>
<organism evidence="2 3">
    <name type="scientific">Candidatus Nitrosocosmicus arcticus</name>
    <dbReference type="NCBI Taxonomy" id="2035267"/>
    <lineage>
        <taxon>Archaea</taxon>
        <taxon>Nitrososphaerota</taxon>
        <taxon>Nitrososphaeria</taxon>
        <taxon>Nitrososphaerales</taxon>
        <taxon>Nitrososphaeraceae</taxon>
        <taxon>Candidatus Nitrosocosmicus</taxon>
    </lineage>
</organism>
<comment type="caution">
    <text evidence="2">The sequence shown here is derived from an EMBL/GenBank/DDBJ whole genome shotgun (WGS) entry which is preliminary data.</text>
</comment>
<accession>A0A557SRT6</accession>
<keyword evidence="1" id="KW-0472">Membrane</keyword>
<keyword evidence="3" id="KW-1185">Reference proteome</keyword>
<name>A0A557SRT6_9ARCH</name>
<reference evidence="2 3" key="1">
    <citation type="journal article" date="2019" name="Front. Microbiol.">
        <title>Ammonia Oxidation by the Arctic Terrestrial Thaumarchaeote Candidatus Nitrosocosmicus arcticus Is Stimulated by Increasing Temperatures.</title>
        <authorList>
            <person name="Alves R.J.E."/>
            <person name="Kerou M."/>
            <person name="Zappe A."/>
            <person name="Bittner R."/>
            <person name="Abby S.S."/>
            <person name="Schmidt H.A."/>
            <person name="Pfeifer K."/>
            <person name="Schleper C."/>
        </authorList>
    </citation>
    <scope>NUCLEOTIDE SEQUENCE [LARGE SCALE GENOMIC DNA]</scope>
    <source>
        <strain evidence="2 3">Kfb</strain>
    </source>
</reference>
<dbReference type="EMBL" id="VOAH01000016">
    <property type="protein sequence ID" value="TVP39320.1"/>
    <property type="molecule type" value="Genomic_DNA"/>
</dbReference>
<evidence type="ECO:0000256" key="1">
    <source>
        <dbReference type="SAM" id="Phobius"/>
    </source>
</evidence>
<evidence type="ECO:0000313" key="2">
    <source>
        <dbReference type="EMBL" id="TVP39320.1"/>
    </source>
</evidence>
<dbReference type="RefSeq" id="WP_144733980.1">
    <property type="nucleotide sequence ID" value="NZ_ML675591.1"/>
</dbReference>
<keyword evidence="1" id="KW-1133">Transmembrane helix</keyword>